<dbReference type="PANTHER" id="PTHR43873:SF1">
    <property type="entry name" value="COBYRINATE A,C-DIAMIDE SYNTHASE"/>
    <property type="match status" value="1"/>
</dbReference>
<keyword evidence="6 8" id="KW-0460">Magnesium</keyword>
<gene>
    <name evidence="8" type="primary">cbiA</name>
    <name evidence="11" type="ORF">TH606_02840</name>
</gene>
<dbReference type="PANTHER" id="PTHR43873">
    <property type="entry name" value="COBYRINATE A,C-DIAMIDE SYNTHASE"/>
    <property type="match status" value="1"/>
</dbReference>
<keyword evidence="7 8" id="KW-0315">Glutamine amidotransferase</keyword>
<dbReference type="OrthoDB" id="9764035at2"/>
<evidence type="ECO:0000256" key="4">
    <source>
        <dbReference type="ARBA" id="ARBA00022741"/>
    </source>
</evidence>
<dbReference type="STRING" id="1795632.TH606_02840"/>
<dbReference type="EC" id="6.3.5.11" evidence="8"/>
<dbReference type="AlphaFoldDB" id="A0A177E8C2"/>
<proteinExistence type="inferred from homology"/>
<dbReference type="UniPathway" id="UPA00148">
    <property type="reaction ID" value="UER00231"/>
</dbReference>
<keyword evidence="12" id="KW-1185">Reference proteome</keyword>
<dbReference type="InterPro" id="IPR011698">
    <property type="entry name" value="GATase_3"/>
</dbReference>
<keyword evidence="4 8" id="KW-0547">Nucleotide-binding</keyword>
<comment type="pathway">
    <text evidence="8">Cofactor biosynthesis; adenosylcobalamin biosynthesis; cob(II)yrinate a,c-diamide from sirohydrochlorin (anaerobic route): step 10/10.</text>
</comment>
<comment type="function">
    <text evidence="8">Catalyzes the ATP-dependent amidation of the two carboxylate groups at positions a and c of cobyrinate, using either L-glutamine or ammonia as the nitrogen source.</text>
</comment>
<evidence type="ECO:0000259" key="10">
    <source>
        <dbReference type="Pfam" id="PF07685"/>
    </source>
</evidence>
<dbReference type="GO" id="GO:0009236">
    <property type="term" value="P:cobalamin biosynthetic process"/>
    <property type="evidence" value="ECO:0007669"/>
    <property type="project" value="UniProtKB-UniRule"/>
</dbReference>
<accession>A0A177E8C2</accession>
<dbReference type="Proteomes" id="UP000076964">
    <property type="component" value="Unassembled WGS sequence"/>
</dbReference>
<dbReference type="Gene3D" id="3.40.50.880">
    <property type="match status" value="1"/>
</dbReference>
<evidence type="ECO:0000256" key="3">
    <source>
        <dbReference type="ARBA" id="ARBA00022598"/>
    </source>
</evidence>
<dbReference type="EMBL" id="LSFI01000009">
    <property type="protein sequence ID" value="OAG28203.1"/>
    <property type="molecule type" value="Genomic_DNA"/>
</dbReference>
<reference evidence="11 12" key="1">
    <citation type="submission" date="2016-02" db="EMBL/GenBank/DDBJ databases">
        <title>Draft genome sequence of Thermodesulfatator sp. S606.</title>
        <authorList>
            <person name="Lai Q."/>
            <person name="Cao J."/>
            <person name="Dupont S."/>
            <person name="Shao Z."/>
            <person name="Jebbar M."/>
            <person name="Alain K."/>
        </authorList>
    </citation>
    <scope>NUCLEOTIDE SEQUENCE [LARGE SCALE GENOMIC DNA]</scope>
    <source>
        <strain evidence="11 12">S606</strain>
    </source>
</reference>
<dbReference type="GO" id="GO:0042242">
    <property type="term" value="F:cobyrinic acid a,c-diamide synthase activity"/>
    <property type="evidence" value="ECO:0007669"/>
    <property type="project" value="UniProtKB-UniRule"/>
</dbReference>
<evidence type="ECO:0000256" key="7">
    <source>
        <dbReference type="ARBA" id="ARBA00022962"/>
    </source>
</evidence>
<dbReference type="InterPro" id="IPR004484">
    <property type="entry name" value="CbiA/CobB_synth"/>
</dbReference>
<dbReference type="SUPFAM" id="SSF52540">
    <property type="entry name" value="P-loop containing nucleoside triphosphate hydrolases"/>
    <property type="match status" value="1"/>
</dbReference>
<feature type="domain" description="CobB/CobQ-like glutamine amidotransferase" evidence="10">
    <location>
        <begin position="246"/>
        <end position="432"/>
    </location>
</feature>
<dbReference type="CDD" id="cd03130">
    <property type="entry name" value="GATase1_CobB"/>
    <property type="match status" value="1"/>
</dbReference>
<dbReference type="PROSITE" id="PS51274">
    <property type="entry name" value="GATASE_COBBQ"/>
    <property type="match status" value="1"/>
</dbReference>
<evidence type="ECO:0000313" key="12">
    <source>
        <dbReference type="Proteomes" id="UP000076964"/>
    </source>
</evidence>
<dbReference type="InterPro" id="IPR027417">
    <property type="entry name" value="P-loop_NTPase"/>
</dbReference>
<evidence type="ECO:0000256" key="6">
    <source>
        <dbReference type="ARBA" id="ARBA00022842"/>
    </source>
</evidence>
<evidence type="ECO:0000256" key="1">
    <source>
        <dbReference type="ARBA" id="ARBA00001946"/>
    </source>
</evidence>
<dbReference type="Pfam" id="PF01656">
    <property type="entry name" value="CbiA"/>
    <property type="match status" value="1"/>
</dbReference>
<feature type="site" description="Increases nucleophilicity of active site Cys" evidence="8">
    <location>
        <position position="428"/>
    </location>
</feature>
<comment type="miscellaneous">
    <text evidence="8">The a and c carboxylates of cobyrinate are activated for nucleophilic attack via formation of a phosphorylated intermediate by ATP. CbiA catalyzes first the amidation of the c-carboxylate, and then that of the a-carboxylate.</text>
</comment>
<name>A0A177E8C2_9BACT</name>
<comment type="cofactor">
    <cofactor evidence="1 8">
        <name>Mg(2+)</name>
        <dbReference type="ChEBI" id="CHEBI:18420"/>
    </cofactor>
</comment>
<dbReference type="RefSeq" id="WP_068541186.1">
    <property type="nucleotide sequence ID" value="NZ_LSFI01000009.1"/>
</dbReference>
<dbReference type="Pfam" id="PF07685">
    <property type="entry name" value="GATase_3"/>
    <property type="match status" value="1"/>
</dbReference>
<feature type="active site" description="Nucleophile" evidence="8">
    <location>
        <position position="328"/>
    </location>
</feature>
<keyword evidence="3 8" id="KW-0436">Ligase</keyword>
<dbReference type="HAMAP" id="MF_00027">
    <property type="entry name" value="CobB_CbiA"/>
    <property type="match status" value="1"/>
</dbReference>
<evidence type="ECO:0000313" key="11">
    <source>
        <dbReference type="EMBL" id="OAG28203.1"/>
    </source>
</evidence>
<dbReference type="SUPFAM" id="SSF52317">
    <property type="entry name" value="Class I glutamine amidotransferase-like"/>
    <property type="match status" value="1"/>
</dbReference>
<comment type="similarity">
    <text evidence="8">Belongs to the CobB/CbiA family.</text>
</comment>
<evidence type="ECO:0000256" key="2">
    <source>
        <dbReference type="ARBA" id="ARBA00022573"/>
    </source>
</evidence>
<comment type="domain">
    <text evidence="8">Comprises of two domains. The C-terminal domain contains the binding site for glutamine and catalyzes the hydrolysis of this substrate to glutamate and ammonia. The N-terminal domain is anticipated to bind ATP and cobyrinate and catalyzes the ultimate synthesis of the diamide product. The ammonia produced via the glutaminase domain is probably translocated to the adjacent domain via a molecular tunnel, where it reacts with an activated intermediate.</text>
</comment>
<evidence type="ECO:0000256" key="5">
    <source>
        <dbReference type="ARBA" id="ARBA00022840"/>
    </source>
</evidence>
<dbReference type="InterPro" id="IPR029062">
    <property type="entry name" value="Class_I_gatase-like"/>
</dbReference>
<organism evidence="11 12">
    <name type="scientific">Thermodesulfatator autotrophicus</name>
    <dbReference type="NCBI Taxonomy" id="1795632"/>
    <lineage>
        <taxon>Bacteria</taxon>
        <taxon>Pseudomonadati</taxon>
        <taxon>Thermodesulfobacteriota</taxon>
        <taxon>Thermodesulfobacteria</taxon>
        <taxon>Thermodesulfobacteriales</taxon>
        <taxon>Thermodesulfatatoraceae</taxon>
        <taxon>Thermodesulfatator</taxon>
    </lineage>
</organism>
<dbReference type="NCBIfam" id="TIGR00379">
    <property type="entry name" value="cobB"/>
    <property type="match status" value="1"/>
</dbReference>
<dbReference type="Gene3D" id="3.40.50.300">
    <property type="entry name" value="P-loop containing nucleotide triphosphate hydrolases"/>
    <property type="match status" value="2"/>
</dbReference>
<evidence type="ECO:0000259" key="9">
    <source>
        <dbReference type="Pfam" id="PF01656"/>
    </source>
</evidence>
<comment type="caution">
    <text evidence="11">The sequence shown here is derived from an EMBL/GenBank/DDBJ whole genome shotgun (WGS) entry which is preliminary data.</text>
</comment>
<comment type="catalytic activity">
    <reaction evidence="8">
        <text>cob(II)yrinate + 2 L-glutamine + 2 ATP + 2 H2O = cob(II)yrinate a,c diamide + 2 L-glutamate + 2 ADP + 2 phosphate + 2 H(+)</text>
        <dbReference type="Rhea" id="RHEA:26289"/>
        <dbReference type="ChEBI" id="CHEBI:15377"/>
        <dbReference type="ChEBI" id="CHEBI:15378"/>
        <dbReference type="ChEBI" id="CHEBI:29985"/>
        <dbReference type="ChEBI" id="CHEBI:30616"/>
        <dbReference type="ChEBI" id="CHEBI:43474"/>
        <dbReference type="ChEBI" id="CHEBI:58359"/>
        <dbReference type="ChEBI" id="CHEBI:58537"/>
        <dbReference type="ChEBI" id="CHEBI:58894"/>
        <dbReference type="ChEBI" id="CHEBI:456216"/>
        <dbReference type="EC" id="6.3.5.11"/>
    </reaction>
</comment>
<keyword evidence="5 8" id="KW-0067">ATP-binding</keyword>
<keyword evidence="2 8" id="KW-0169">Cobalamin biosynthesis</keyword>
<protein>
    <recommendedName>
        <fullName evidence="8">Cobyrinate a,c-diamide synthase</fullName>
        <ecNumber evidence="8">6.3.5.11</ecNumber>
    </recommendedName>
    <alternativeName>
        <fullName evidence="8">Cobyrinic acid a,c-diamide synthetase</fullName>
    </alternativeName>
</protein>
<dbReference type="NCBIfam" id="NF002204">
    <property type="entry name" value="PRK01077.1"/>
    <property type="match status" value="1"/>
</dbReference>
<feature type="domain" description="CobQ/CobB/MinD/ParA nucleotide binding" evidence="9">
    <location>
        <begin position="8"/>
        <end position="191"/>
    </location>
</feature>
<dbReference type="GO" id="GO:0005524">
    <property type="term" value="F:ATP binding"/>
    <property type="evidence" value="ECO:0007669"/>
    <property type="project" value="UniProtKB-UniRule"/>
</dbReference>
<sequence length="435" mass="47517">MTPVKGLVIAAPFSGSGKTIISCGLIKALASKGFEVAPFKVGPDYIDPSYLAQAAGHPCYNLDSWMTSQEGVKRSFGRGSKKAQLAVIEGVMGLFDGAGGTTCASTAEVAKLLGLPVLLVFPARSFGHTARALVEGLISYWEELDFIGIIVNGVASPKHERLLKKVFQGLEIPILGMISQEKKLELPSRHLGLIQAEEINLEEKLEFLSEKITRETNISEIISRLKRASFSPFQNNPPAIKLKGQKIAVAKDKAFSFCYQENLDILKEAGNEIIFFSPLEGEIPKEAEAIYLPGGYPELFAETLSRHTALHQKIKRLADDGRPILAECGGFMFLLEGIEVNGKSFPMVGLLPGLARLEKRLQAIGYREAIFEGANFLVDEGQPLRGHEFRYSLAKGIGLEGMKVKDFEGHEVSTFGVARKNIIASYLHFHLGSLV</sequence>
<evidence type="ECO:0000256" key="8">
    <source>
        <dbReference type="HAMAP-Rule" id="MF_00027"/>
    </source>
</evidence>
<dbReference type="InterPro" id="IPR002586">
    <property type="entry name" value="CobQ/CobB/MinD/ParA_Nub-bd_dom"/>
</dbReference>